<organism evidence="1">
    <name type="scientific">Thermodesulfobacterium geofontis</name>
    <dbReference type="NCBI Taxonomy" id="1295609"/>
    <lineage>
        <taxon>Bacteria</taxon>
        <taxon>Pseudomonadati</taxon>
        <taxon>Thermodesulfobacteriota</taxon>
        <taxon>Thermodesulfobacteria</taxon>
        <taxon>Thermodesulfobacteriales</taxon>
        <taxon>Thermodesulfobacteriaceae</taxon>
        <taxon>Thermodesulfobacterium</taxon>
    </lineage>
</organism>
<name>A0A7V6CDN3_9BACT</name>
<gene>
    <name evidence="1" type="ORF">ENM15_04150</name>
</gene>
<dbReference type="AlphaFoldDB" id="A0A7V6CDN3"/>
<protein>
    <recommendedName>
        <fullName evidence="2">DUF4145 domain-containing protein</fullName>
    </recommendedName>
</protein>
<comment type="caution">
    <text evidence="1">The sequence shown here is derived from an EMBL/GenBank/DDBJ whole genome shotgun (WGS) entry which is preliminary data.</text>
</comment>
<accession>A0A7V6CDN3</accession>
<sequence length="150" mass="17413">METIISSLSPEEILNLKLLNQEVEEILKDLPDKLAYEFEKNLKEAIKEIEKGHFLGSALISSRLIVYILDQFPGENFKEKINSLREKGLIQEKGEISQEYVMKADKKARNYFSHNIKAFPDSSESLEILAISVRMLKLFKEYISKQNFKN</sequence>
<dbReference type="EMBL" id="DRWR01000075">
    <property type="protein sequence ID" value="HHQ15988.1"/>
    <property type="molecule type" value="Genomic_DNA"/>
</dbReference>
<evidence type="ECO:0000313" key="1">
    <source>
        <dbReference type="EMBL" id="HHQ15988.1"/>
    </source>
</evidence>
<reference evidence="1" key="1">
    <citation type="journal article" date="2020" name="mSystems">
        <title>Genome- and Community-Level Interaction Insights into Carbon Utilization and Element Cycling Functions of Hydrothermarchaeota in Hydrothermal Sediment.</title>
        <authorList>
            <person name="Zhou Z."/>
            <person name="Liu Y."/>
            <person name="Xu W."/>
            <person name="Pan J."/>
            <person name="Luo Z.H."/>
            <person name="Li M."/>
        </authorList>
    </citation>
    <scope>NUCLEOTIDE SEQUENCE [LARGE SCALE GENOMIC DNA]</scope>
    <source>
        <strain evidence="1">SpSt-106</strain>
    </source>
</reference>
<evidence type="ECO:0008006" key="2">
    <source>
        <dbReference type="Google" id="ProtNLM"/>
    </source>
</evidence>
<proteinExistence type="predicted"/>